<evidence type="ECO:0000259" key="1">
    <source>
        <dbReference type="Pfam" id="PF00248"/>
    </source>
</evidence>
<keyword evidence="3" id="KW-1185">Reference proteome</keyword>
<protein>
    <submittedName>
        <fullName evidence="2">Oxidoreductase</fullName>
    </submittedName>
</protein>
<dbReference type="EMBL" id="BLAG01000007">
    <property type="protein sequence ID" value="GES30196.1"/>
    <property type="molecule type" value="Genomic_DNA"/>
</dbReference>
<feature type="domain" description="NADP-dependent oxidoreductase" evidence="1">
    <location>
        <begin position="38"/>
        <end position="341"/>
    </location>
</feature>
<organism evidence="2 3">
    <name type="scientific">Streptomyces angustmyceticus</name>
    <dbReference type="NCBI Taxonomy" id="285578"/>
    <lineage>
        <taxon>Bacteria</taxon>
        <taxon>Bacillati</taxon>
        <taxon>Actinomycetota</taxon>
        <taxon>Actinomycetes</taxon>
        <taxon>Kitasatosporales</taxon>
        <taxon>Streptomycetaceae</taxon>
        <taxon>Streptomyces</taxon>
    </lineage>
</organism>
<reference evidence="2 3" key="1">
    <citation type="submission" date="2019-10" db="EMBL/GenBank/DDBJ databases">
        <title>Whole genome shotgun sequence of Streptomyces angustmyceticus NBRC 3934.</title>
        <authorList>
            <person name="Hosoyama A."/>
            <person name="Ichikawa N."/>
            <person name="Kimura A."/>
            <person name="Kitahashi Y."/>
            <person name="Komaki H."/>
            <person name="Uohara A."/>
        </authorList>
    </citation>
    <scope>NUCLEOTIDE SEQUENCE [LARGE SCALE GENOMIC DNA]</scope>
    <source>
        <strain evidence="2 3">NBRC 3934</strain>
    </source>
</reference>
<dbReference type="InterPro" id="IPR023210">
    <property type="entry name" value="NADP_OxRdtase_dom"/>
</dbReference>
<proteinExistence type="predicted"/>
<dbReference type="AlphaFoldDB" id="A0A5J4LFI2"/>
<dbReference type="SUPFAM" id="SSF51430">
    <property type="entry name" value="NAD(P)-linked oxidoreductase"/>
    <property type="match status" value="1"/>
</dbReference>
<dbReference type="InterPro" id="IPR036812">
    <property type="entry name" value="NAD(P)_OxRdtase_dom_sf"/>
</dbReference>
<dbReference type="GO" id="GO:0005829">
    <property type="term" value="C:cytosol"/>
    <property type="evidence" value="ECO:0007669"/>
    <property type="project" value="TreeGrafter"/>
</dbReference>
<dbReference type="Pfam" id="PF00248">
    <property type="entry name" value="Aldo_ket_red"/>
    <property type="match status" value="1"/>
</dbReference>
<dbReference type="Proteomes" id="UP000325598">
    <property type="component" value="Unassembled WGS sequence"/>
</dbReference>
<accession>A0A5J4LFI2</accession>
<evidence type="ECO:0000313" key="2">
    <source>
        <dbReference type="EMBL" id="GES30196.1"/>
    </source>
</evidence>
<dbReference type="PANTHER" id="PTHR43364:SF6">
    <property type="entry name" value="OXIDOREDUCTASE-RELATED"/>
    <property type="match status" value="1"/>
</dbReference>
<dbReference type="Gene3D" id="3.20.20.100">
    <property type="entry name" value="NADP-dependent oxidoreductase domain"/>
    <property type="match status" value="1"/>
</dbReference>
<dbReference type="PANTHER" id="PTHR43364">
    <property type="entry name" value="NADH-SPECIFIC METHYLGLYOXAL REDUCTASE-RELATED"/>
    <property type="match status" value="1"/>
</dbReference>
<evidence type="ECO:0000313" key="3">
    <source>
        <dbReference type="Proteomes" id="UP000325598"/>
    </source>
</evidence>
<name>A0A5J4LFI2_9ACTN</name>
<comment type="caution">
    <text evidence="2">The sequence shown here is derived from an EMBL/GenBank/DDBJ whole genome shotgun (WGS) entry which is preliminary data.</text>
</comment>
<gene>
    <name evidence="2" type="ORF">San01_26830</name>
</gene>
<dbReference type="InterPro" id="IPR050523">
    <property type="entry name" value="AKR_Detox_Biosynth"/>
</dbReference>
<sequence length="343" mass="36022">MVPVPLGAGITRVGDLPGRHAMHYRTLGGDQGPRISAVCLGTLPFGTTVDAPTAFAILDRFAEAGGTFVDTANHYACWVPGARGDESELLLGRWLRSRDAAGRTVVATAVGARPDPARGGEWPANAEGLGGPAVRAGIEGSLRRLGTDRVDLLHAHGDDRGVRLEDTVEALAGLVRDGTVGSLGAGDFRTWRLAEARRTAAGRGLPGFRAVQRRHTYLRPRRGGPARDRGVEADEELLDYAAAHPDLTLLGYGTLMGGAYSGAGRPLPERYDHPGSVARLRVLAEVAAECGATVNQVVLAWLMGGPVPVVPVLGVSSPAQLDEALAALDLRLDPVQRARLDTA</sequence>